<name>A0ABS8I951_9NOSO</name>
<dbReference type="RefSeq" id="WP_229485714.1">
    <property type="nucleotide sequence ID" value="NZ_JAIVFQ010000020.1"/>
</dbReference>
<proteinExistence type="predicted"/>
<dbReference type="EMBL" id="JAIVFQ010000020">
    <property type="protein sequence ID" value="MCC5600648.1"/>
    <property type="molecule type" value="Genomic_DNA"/>
</dbReference>
<keyword evidence="2" id="KW-1185">Reference proteome</keyword>
<protein>
    <submittedName>
        <fullName evidence="1">Uncharacterized protein</fullName>
    </submittedName>
</protein>
<accession>A0ABS8I951</accession>
<evidence type="ECO:0000313" key="2">
    <source>
        <dbReference type="Proteomes" id="UP001199525"/>
    </source>
</evidence>
<gene>
    <name evidence="1" type="ORF">LC586_15805</name>
</gene>
<evidence type="ECO:0000313" key="1">
    <source>
        <dbReference type="EMBL" id="MCC5600648.1"/>
    </source>
</evidence>
<reference evidence="1 2" key="1">
    <citation type="journal article" date="2021" name="Microorganisms">
        <title>Genome Evolution of Filamentous Cyanobacterium Nostoc Species: From Facultative Symbiosis to Free Living.</title>
        <authorList>
            <person name="Huo D."/>
            <person name="Li H."/>
            <person name="Cai F."/>
            <person name="Guo X."/>
            <person name="Qiao Z."/>
            <person name="Wang W."/>
            <person name="Yu G."/>
            <person name="Li R."/>
        </authorList>
    </citation>
    <scope>NUCLEOTIDE SEQUENCE [LARGE SCALE GENOMIC DNA]</scope>
    <source>
        <strain evidence="1 2">CHAB 5714</strain>
    </source>
</reference>
<organism evidence="1 2">
    <name type="scientific">Nostoc favosum CHAB5714</name>
    <dbReference type="NCBI Taxonomy" id="2780399"/>
    <lineage>
        <taxon>Bacteria</taxon>
        <taxon>Bacillati</taxon>
        <taxon>Cyanobacteriota</taxon>
        <taxon>Cyanophyceae</taxon>
        <taxon>Nostocales</taxon>
        <taxon>Nostocaceae</taxon>
        <taxon>Nostoc</taxon>
        <taxon>Nostoc favosum</taxon>
    </lineage>
</organism>
<sequence length="97" mass="11236">MLDIKWAMEQFDIEDKNIAIRILEKFDKFNYGCFSCGSSSDLLYTEIGEVICKDCRKGLCINDDGLIDSEELQEVFELAFAEEEEDDDWLDDDSETD</sequence>
<dbReference type="Proteomes" id="UP001199525">
    <property type="component" value="Unassembled WGS sequence"/>
</dbReference>
<comment type="caution">
    <text evidence="1">The sequence shown here is derived from an EMBL/GenBank/DDBJ whole genome shotgun (WGS) entry which is preliminary data.</text>
</comment>